<dbReference type="EMBL" id="PYGE01000028">
    <property type="protein sequence ID" value="PSK95819.1"/>
    <property type="molecule type" value="Genomic_DNA"/>
</dbReference>
<proteinExistence type="predicted"/>
<accession>A0A2P8DF38</accession>
<comment type="caution">
    <text evidence="1">The sequence shown here is derived from an EMBL/GenBank/DDBJ whole genome shotgun (WGS) entry which is preliminary data.</text>
</comment>
<dbReference type="RefSeq" id="WP_129711131.1">
    <property type="nucleotide sequence ID" value="NZ_PYGE01000028.1"/>
</dbReference>
<keyword evidence="2" id="KW-1185">Reference proteome</keyword>
<sequence length="194" mass="21391">MTDTTALAAALATWAHGYLPDEAAVKLLTDSGMLRKVAHLARPGDEFDQDHTRMWIDWTEAADWLDNDGILSGGERRVIAAALSIAEARPVNLGEVLAGVDHNNARHILAALVHVAGLPRTELDRPEPFPSGTNEPVTFEQMRRESFRLLGEAQDVLRSDWRETADLTREQVEARERACAYIDIAKGALDEAGR</sequence>
<gene>
    <name evidence="1" type="ORF">CLV30_12871</name>
</gene>
<evidence type="ECO:0000313" key="1">
    <source>
        <dbReference type="EMBL" id="PSK95819.1"/>
    </source>
</evidence>
<evidence type="ECO:0000313" key="2">
    <source>
        <dbReference type="Proteomes" id="UP000243528"/>
    </source>
</evidence>
<organism evidence="1 2">
    <name type="scientific">Haloactinopolyspora alba</name>
    <dbReference type="NCBI Taxonomy" id="648780"/>
    <lineage>
        <taxon>Bacteria</taxon>
        <taxon>Bacillati</taxon>
        <taxon>Actinomycetota</taxon>
        <taxon>Actinomycetes</taxon>
        <taxon>Jiangellales</taxon>
        <taxon>Jiangellaceae</taxon>
        <taxon>Haloactinopolyspora</taxon>
    </lineage>
</organism>
<name>A0A2P8DF38_9ACTN</name>
<dbReference type="AlphaFoldDB" id="A0A2P8DF38"/>
<reference evidence="1 2" key="1">
    <citation type="submission" date="2018-03" db="EMBL/GenBank/DDBJ databases">
        <title>Genomic Encyclopedia of Archaeal and Bacterial Type Strains, Phase II (KMG-II): from individual species to whole genera.</title>
        <authorList>
            <person name="Goeker M."/>
        </authorList>
    </citation>
    <scope>NUCLEOTIDE SEQUENCE [LARGE SCALE GENOMIC DNA]</scope>
    <source>
        <strain evidence="1 2">DSM 45211</strain>
    </source>
</reference>
<dbReference type="OrthoDB" id="3532716at2"/>
<dbReference type="Proteomes" id="UP000243528">
    <property type="component" value="Unassembled WGS sequence"/>
</dbReference>
<protein>
    <submittedName>
        <fullName evidence="1">Uncharacterized protein</fullName>
    </submittedName>
</protein>